<dbReference type="EMBL" id="MHHZ01000012">
    <property type="protein sequence ID" value="OGY41887.1"/>
    <property type="molecule type" value="Genomic_DNA"/>
</dbReference>
<name>A0A1G1XRC0_9BACT</name>
<dbReference type="Proteomes" id="UP000176498">
    <property type="component" value="Unassembled WGS sequence"/>
</dbReference>
<protein>
    <recommendedName>
        <fullName evidence="3">Zinc-finger domain-containing protein</fullName>
    </recommendedName>
</protein>
<gene>
    <name evidence="1" type="ORF">A2Y82_05545</name>
</gene>
<reference evidence="1 2" key="1">
    <citation type="journal article" date="2016" name="Nat. Commun.">
        <title>Thousands of microbial genomes shed light on interconnected biogeochemical processes in an aquifer system.</title>
        <authorList>
            <person name="Anantharaman K."/>
            <person name="Brown C.T."/>
            <person name="Hug L.A."/>
            <person name="Sharon I."/>
            <person name="Castelle C.J."/>
            <person name="Probst A.J."/>
            <person name="Thomas B.C."/>
            <person name="Singh A."/>
            <person name="Wilkins M.J."/>
            <person name="Karaoz U."/>
            <person name="Brodie E.L."/>
            <person name="Williams K.H."/>
            <person name="Hubbard S.S."/>
            <person name="Banfield J.F."/>
        </authorList>
    </citation>
    <scope>NUCLEOTIDE SEQUENCE [LARGE SCALE GENOMIC DNA]</scope>
</reference>
<proteinExistence type="predicted"/>
<evidence type="ECO:0008006" key="3">
    <source>
        <dbReference type="Google" id="ProtNLM"/>
    </source>
</evidence>
<comment type="caution">
    <text evidence="1">The sequence shown here is derived from an EMBL/GenBank/DDBJ whole genome shotgun (WGS) entry which is preliminary data.</text>
</comment>
<dbReference type="AlphaFoldDB" id="A0A1G1XRC0"/>
<accession>A0A1G1XRC0</accession>
<sequence length="133" mass="15348">MSCLTINEILNHLGDENGDFSDADKQAIINHSEICAECKSSIDKGEKICQKAGLRLFDLIFKRSFALQFFEQGPEKFLLDLEEIPPEFAMDEDELKKNLGEEFQDLSEEYFQTLHDKIMKGINEIRKKRLSSN</sequence>
<evidence type="ECO:0000313" key="2">
    <source>
        <dbReference type="Proteomes" id="UP000176498"/>
    </source>
</evidence>
<organism evidence="1 2">
    <name type="scientific">Candidatus Buchananbacteria bacterium RBG_13_36_9</name>
    <dbReference type="NCBI Taxonomy" id="1797530"/>
    <lineage>
        <taxon>Bacteria</taxon>
        <taxon>Candidatus Buchananiibacteriota</taxon>
    </lineage>
</organism>
<evidence type="ECO:0000313" key="1">
    <source>
        <dbReference type="EMBL" id="OGY41887.1"/>
    </source>
</evidence>